<keyword evidence="1" id="KW-0732">Signal</keyword>
<gene>
    <name evidence="2" type="ORF">HH214_18945</name>
</gene>
<dbReference type="SUPFAM" id="SSF48452">
    <property type="entry name" value="TPR-like"/>
    <property type="match status" value="1"/>
</dbReference>
<accession>A0A7L5E3Y7</accession>
<evidence type="ECO:0000256" key="1">
    <source>
        <dbReference type="SAM" id="SignalP"/>
    </source>
</evidence>
<dbReference type="KEGG" id="mrob:HH214_18945"/>
<dbReference type="InterPro" id="IPR011990">
    <property type="entry name" value="TPR-like_helical_dom_sf"/>
</dbReference>
<protein>
    <recommendedName>
        <fullName evidence="4">MalT-like TPR region domain-containing protein</fullName>
    </recommendedName>
</protein>
<sequence>MKRLFVLSIILLSFTSRIFANGLDSLKQQLQITTIDSAKAAIYTRMVDYYLDENNSPNRYSKRINAENAVNYSMLALHLYSKNDDTTGLKTSYTNLSKAYRMQRLYAQAKWFILQANALARQQTKVDDIIGTLVQLAAIKMDIHDYKLANRDLKEALRWSLHYDSLQVNDIKRSYTRLYTYISVPTEENIFIEGNNLLKISGSEMPISSKSTISKRRKVVVSKRKFYAVNNKETYTSNTISF</sequence>
<keyword evidence="3" id="KW-1185">Reference proteome</keyword>
<evidence type="ECO:0008006" key="4">
    <source>
        <dbReference type="Google" id="ProtNLM"/>
    </source>
</evidence>
<dbReference type="Proteomes" id="UP000503278">
    <property type="component" value="Chromosome"/>
</dbReference>
<evidence type="ECO:0000313" key="2">
    <source>
        <dbReference type="EMBL" id="QJD97805.1"/>
    </source>
</evidence>
<feature type="chain" id="PRO_5029542124" description="MalT-like TPR region domain-containing protein" evidence="1">
    <location>
        <begin position="21"/>
        <end position="242"/>
    </location>
</feature>
<dbReference type="Gene3D" id="1.25.40.10">
    <property type="entry name" value="Tetratricopeptide repeat domain"/>
    <property type="match status" value="1"/>
</dbReference>
<evidence type="ECO:0000313" key="3">
    <source>
        <dbReference type="Proteomes" id="UP000503278"/>
    </source>
</evidence>
<feature type="signal peptide" evidence="1">
    <location>
        <begin position="1"/>
        <end position="20"/>
    </location>
</feature>
<dbReference type="EMBL" id="CP051682">
    <property type="protein sequence ID" value="QJD97805.1"/>
    <property type="molecule type" value="Genomic_DNA"/>
</dbReference>
<proteinExistence type="predicted"/>
<organism evidence="2 3">
    <name type="scientific">Mucilaginibacter robiniae</name>
    <dbReference type="NCBI Taxonomy" id="2728022"/>
    <lineage>
        <taxon>Bacteria</taxon>
        <taxon>Pseudomonadati</taxon>
        <taxon>Bacteroidota</taxon>
        <taxon>Sphingobacteriia</taxon>
        <taxon>Sphingobacteriales</taxon>
        <taxon>Sphingobacteriaceae</taxon>
        <taxon>Mucilaginibacter</taxon>
    </lineage>
</organism>
<dbReference type="RefSeq" id="WP_169610305.1">
    <property type="nucleotide sequence ID" value="NZ_CP051682.1"/>
</dbReference>
<dbReference type="AlphaFoldDB" id="A0A7L5E3Y7"/>
<name>A0A7L5E3Y7_9SPHI</name>
<reference evidence="2 3" key="1">
    <citation type="submission" date="2020-04" db="EMBL/GenBank/DDBJ databases">
        <title>Genome sequencing of novel species.</title>
        <authorList>
            <person name="Heo J."/>
            <person name="Kim S.-J."/>
            <person name="Kim J.-S."/>
            <person name="Hong S.-B."/>
            <person name="Kwon S.-W."/>
        </authorList>
    </citation>
    <scope>NUCLEOTIDE SEQUENCE [LARGE SCALE GENOMIC DNA]</scope>
    <source>
        <strain evidence="2 3">F39-2</strain>
    </source>
</reference>